<keyword evidence="2" id="KW-1185">Reference proteome</keyword>
<proteinExistence type="predicted"/>
<dbReference type="InterPro" id="IPR023860">
    <property type="entry name" value="FeFe-hyd_TM1266"/>
</dbReference>
<name>A0ABV1E290_9FIRM</name>
<dbReference type="RefSeq" id="WP_349220505.1">
    <property type="nucleotide sequence ID" value="NZ_JBBMFD010000024.1"/>
</dbReference>
<dbReference type="Gene3D" id="3.30.70.1150">
    <property type="entry name" value="ACT-like. Chain A, domain 2"/>
    <property type="match status" value="1"/>
</dbReference>
<dbReference type="Proteomes" id="UP001489509">
    <property type="component" value="Unassembled WGS sequence"/>
</dbReference>
<dbReference type="Pfam" id="PF21699">
    <property type="entry name" value="TM1266-like"/>
    <property type="match status" value="1"/>
</dbReference>
<dbReference type="NCBIfam" id="TIGR03959">
    <property type="entry name" value="hyd_TM1266"/>
    <property type="match status" value="1"/>
</dbReference>
<comment type="caution">
    <text evidence="1">The sequence shown here is derived from an EMBL/GenBank/DDBJ whole genome shotgun (WGS) entry which is preliminary data.</text>
</comment>
<dbReference type="InterPro" id="IPR027271">
    <property type="entry name" value="Acetolactate_synth/TF_NikR_C"/>
</dbReference>
<protein>
    <submittedName>
        <fullName evidence="1">TM1266 family iron-only hydrogenase system putative regulator</fullName>
    </submittedName>
</protein>
<evidence type="ECO:0000313" key="2">
    <source>
        <dbReference type="Proteomes" id="UP001489509"/>
    </source>
</evidence>
<gene>
    <name evidence="1" type="ORF">WMO26_11350</name>
</gene>
<dbReference type="InterPro" id="IPR045865">
    <property type="entry name" value="ACT-like_dom_sf"/>
</dbReference>
<dbReference type="EMBL" id="JBBMFD010000024">
    <property type="protein sequence ID" value="MEQ2441423.1"/>
    <property type="molecule type" value="Genomic_DNA"/>
</dbReference>
<organism evidence="1 2">
    <name type="scientific">Solibaculum intestinale</name>
    <dbReference type="NCBI Taxonomy" id="3133165"/>
    <lineage>
        <taxon>Bacteria</taxon>
        <taxon>Bacillati</taxon>
        <taxon>Bacillota</taxon>
        <taxon>Clostridia</taxon>
        <taxon>Eubacteriales</taxon>
        <taxon>Oscillospiraceae</taxon>
        <taxon>Solibaculum</taxon>
    </lineage>
</organism>
<reference evidence="1 2" key="1">
    <citation type="submission" date="2024-03" db="EMBL/GenBank/DDBJ databases">
        <title>Human intestinal bacterial collection.</title>
        <authorList>
            <person name="Pauvert C."/>
            <person name="Hitch T.C.A."/>
            <person name="Clavel T."/>
        </authorList>
    </citation>
    <scope>NUCLEOTIDE SEQUENCE [LARGE SCALE GENOMIC DNA]</scope>
    <source>
        <strain evidence="1 2">CLA-JM-H44</strain>
    </source>
</reference>
<evidence type="ECO:0000313" key="1">
    <source>
        <dbReference type="EMBL" id="MEQ2441423.1"/>
    </source>
</evidence>
<dbReference type="SUPFAM" id="SSF55021">
    <property type="entry name" value="ACT-like"/>
    <property type="match status" value="1"/>
</dbReference>
<accession>A0ABV1E290</accession>
<sequence>METRIAVMGIIVEDTQVTEKLNGILHEYGTYIVGRMGVPYRDRGICIISVIVDAPGDVISSLAGKIGMLDGVSIKTVYQKAGNSHAD</sequence>